<dbReference type="AlphaFoldDB" id="A0AAV4F6T7"/>
<reference evidence="2 3" key="1">
    <citation type="journal article" date="2021" name="Elife">
        <title>Chloroplast acquisition without the gene transfer in kleptoplastic sea slugs, Plakobranchus ocellatus.</title>
        <authorList>
            <person name="Maeda T."/>
            <person name="Takahashi S."/>
            <person name="Yoshida T."/>
            <person name="Shimamura S."/>
            <person name="Takaki Y."/>
            <person name="Nagai Y."/>
            <person name="Toyoda A."/>
            <person name="Suzuki Y."/>
            <person name="Arimoto A."/>
            <person name="Ishii H."/>
            <person name="Satoh N."/>
            <person name="Nishiyama T."/>
            <person name="Hasebe M."/>
            <person name="Maruyama T."/>
            <person name="Minagawa J."/>
            <person name="Obokata J."/>
            <person name="Shigenobu S."/>
        </authorList>
    </citation>
    <scope>NUCLEOTIDE SEQUENCE [LARGE SCALE GENOMIC DNA]</scope>
</reference>
<sequence length="98" mass="10691">MPVSRLKITPEVLIAGIALRHTPSVLSVQYHKHQRGVTRTAGIPSTNGRCSSLSSGNPSARPPPPQHQDVGMYLIHERMGKPPPSTKKTRMPSSMDDE</sequence>
<comment type="caution">
    <text evidence="2">The sequence shown here is derived from an EMBL/GenBank/DDBJ whole genome shotgun (WGS) entry which is preliminary data.</text>
</comment>
<dbReference type="EMBL" id="BMAT01000584">
    <property type="protein sequence ID" value="GFR68927.1"/>
    <property type="molecule type" value="Genomic_DNA"/>
</dbReference>
<feature type="compositionally biased region" description="Polar residues" evidence="1">
    <location>
        <begin position="43"/>
        <end position="58"/>
    </location>
</feature>
<keyword evidence="3" id="KW-1185">Reference proteome</keyword>
<feature type="region of interest" description="Disordered" evidence="1">
    <location>
        <begin position="35"/>
        <end position="98"/>
    </location>
</feature>
<proteinExistence type="predicted"/>
<evidence type="ECO:0000256" key="1">
    <source>
        <dbReference type="SAM" id="MobiDB-lite"/>
    </source>
</evidence>
<protein>
    <submittedName>
        <fullName evidence="2">Uncharacterized protein</fullName>
    </submittedName>
</protein>
<accession>A0AAV4F6T7</accession>
<dbReference type="Proteomes" id="UP000762676">
    <property type="component" value="Unassembled WGS sequence"/>
</dbReference>
<name>A0AAV4F6T7_9GAST</name>
<gene>
    <name evidence="2" type="ORF">ElyMa_000289700</name>
</gene>
<evidence type="ECO:0000313" key="3">
    <source>
        <dbReference type="Proteomes" id="UP000762676"/>
    </source>
</evidence>
<organism evidence="2 3">
    <name type="scientific">Elysia marginata</name>
    <dbReference type="NCBI Taxonomy" id="1093978"/>
    <lineage>
        <taxon>Eukaryota</taxon>
        <taxon>Metazoa</taxon>
        <taxon>Spiralia</taxon>
        <taxon>Lophotrochozoa</taxon>
        <taxon>Mollusca</taxon>
        <taxon>Gastropoda</taxon>
        <taxon>Heterobranchia</taxon>
        <taxon>Euthyneura</taxon>
        <taxon>Panpulmonata</taxon>
        <taxon>Sacoglossa</taxon>
        <taxon>Placobranchoidea</taxon>
        <taxon>Plakobranchidae</taxon>
        <taxon>Elysia</taxon>
    </lineage>
</organism>
<evidence type="ECO:0000313" key="2">
    <source>
        <dbReference type="EMBL" id="GFR68927.1"/>
    </source>
</evidence>